<reference evidence="1" key="1">
    <citation type="submission" date="2024-02" db="EMBL/GenBank/DDBJ databases">
        <title>Metagenome Assembled Genome of Zalaria obscura JY119.</title>
        <authorList>
            <person name="Vighnesh L."/>
            <person name="Jagadeeshwari U."/>
            <person name="Venkata Ramana C."/>
            <person name="Sasikala C."/>
        </authorList>
    </citation>
    <scope>NUCLEOTIDE SEQUENCE</scope>
    <source>
        <strain evidence="1">JY119</strain>
    </source>
</reference>
<comment type="caution">
    <text evidence="1">The sequence shown here is derived from an EMBL/GenBank/DDBJ whole genome shotgun (WGS) entry which is preliminary data.</text>
</comment>
<gene>
    <name evidence="1" type="primary">RDH54</name>
    <name evidence="1" type="ORF">M8818_003400</name>
</gene>
<keyword evidence="1" id="KW-0378">Hydrolase</keyword>
<keyword evidence="1" id="KW-0067">ATP-binding</keyword>
<dbReference type="EMBL" id="JAMKPW020000014">
    <property type="protein sequence ID" value="KAK8211433.1"/>
    <property type="molecule type" value="Genomic_DNA"/>
</dbReference>
<evidence type="ECO:0000313" key="2">
    <source>
        <dbReference type="Proteomes" id="UP001320706"/>
    </source>
</evidence>
<keyword evidence="2" id="KW-1185">Reference proteome</keyword>
<organism evidence="1 2">
    <name type="scientific">Zalaria obscura</name>
    <dbReference type="NCBI Taxonomy" id="2024903"/>
    <lineage>
        <taxon>Eukaryota</taxon>
        <taxon>Fungi</taxon>
        <taxon>Dikarya</taxon>
        <taxon>Ascomycota</taxon>
        <taxon>Pezizomycotina</taxon>
        <taxon>Dothideomycetes</taxon>
        <taxon>Dothideomycetidae</taxon>
        <taxon>Dothideales</taxon>
        <taxon>Zalariaceae</taxon>
        <taxon>Zalaria</taxon>
    </lineage>
</organism>
<sequence length="939" mass="104019">MQFKPFKPPTLLKHRNTLNADQPPLKKRRISSEDVPQEPAVNGYEPPALTSTPKPTKTFRAPLVTVKEPASQPIAGSQNDTGGVEGYYNVLWRKFTTKKNKTWDGDGILSVCGGYATLQDISGREMGRTACKSPLLPGSTLSVAGKDIEIDSVITREEFTAGRPFLGNSSSKPIVIEQTSEAKPSMKARVKQEKLEATQSVPRPTPSLPKATKAAFKNPMLHNTVQQKVDSKVPVPRHDPLVEGALIMKRPKTVPKGKQLVDVVVDPILSKHLREHQRAGVSFLYECVMGMRGYDGEGAILADEMGLGKTLQTIALIWTLLKQNPVYEEAPVIKKALIVCPVTLIDNWRKEFRKWLGNERIGVLVAKDNKTRFTDFTMGKAYNVMIIGYEKLRNVQQDLQKGAGIDIVIADEGHRLKTAQNKSAMAIKSLNTERRIILSGTPIQNDLSEFYTMVDFVNPGLLSKYSTFKREFETPILKMRQPEATDKDREKGEARSEELHAITGRFILRRTADILSKYLPPKTEYVLFCRPTKAQADVYHAILGNPIFNAALNNAETSLQLINVLKKVCNSPSLLHKKAKDDSSISTTSSLVSDLASVIPKTPSASSKLQVLDTLLHNIRSTTSEKVVLVSNYTSTLDILSNLLSALDYKYLRLDGQTPAAKRQDLVDRFNRTPASACFVFLLSAKAGGTGLNLIGASRLVLFDIDWNPATDLQAMGRIHRDGQKRPCYIYRLLTKGALDEKIFQRQVTKQGLADSVVDNKAGAASFSRDELRDLFSLDERRECQTHELLGCACGGTRTAEVVVDDDEDGDARRDCGVQADKPIFVEEDEEEDDLPETPFLKASQYDWRAAEKAIEDEKARKRAEASEGKGKMLSLMQYSHIDAALLRAEKAAQKQSGQADEGAVDASVLEMAVEDEALRAALLEDESRLDFIFAKNSS</sequence>
<keyword evidence="1" id="KW-0347">Helicase</keyword>
<proteinExistence type="predicted"/>
<dbReference type="Proteomes" id="UP001320706">
    <property type="component" value="Unassembled WGS sequence"/>
</dbReference>
<protein>
    <submittedName>
        <fullName evidence="1">Helicase</fullName>
    </submittedName>
</protein>
<keyword evidence="1" id="KW-0547">Nucleotide-binding</keyword>
<accession>A0ACC3SF05</accession>
<evidence type="ECO:0000313" key="1">
    <source>
        <dbReference type="EMBL" id="KAK8211433.1"/>
    </source>
</evidence>
<name>A0ACC3SF05_9PEZI</name>